<dbReference type="Proteomes" id="UP001499854">
    <property type="component" value="Unassembled WGS sequence"/>
</dbReference>
<dbReference type="Pfam" id="PF13400">
    <property type="entry name" value="Tad"/>
    <property type="match status" value="1"/>
</dbReference>
<protein>
    <recommendedName>
        <fullName evidence="2">Putative Flp pilus-assembly TadG-like N-terminal domain-containing protein</fullName>
    </recommendedName>
</protein>
<gene>
    <name evidence="3" type="ORF">GCM10009838_79060</name>
</gene>
<evidence type="ECO:0000256" key="1">
    <source>
        <dbReference type="SAM" id="Phobius"/>
    </source>
</evidence>
<evidence type="ECO:0000313" key="3">
    <source>
        <dbReference type="EMBL" id="GAA2001442.1"/>
    </source>
</evidence>
<evidence type="ECO:0000313" key="4">
    <source>
        <dbReference type="Proteomes" id="UP001499854"/>
    </source>
</evidence>
<accession>A0ABN2T8C0</accession>
<dbReference type="RefSeq" id="WP_344662342.1">
    <property type="nucleotide sequence ID" value="NZ_BAAAQM010000071.1"/>
</dbReference>
<name>A0ABN2T8C0_9ACTN</name>
<feature type="transmembrane region" description="Helical" evidence="1">
    <location>
        <begin position="26"/>
        <end position="46"/>
    </location>
</feature>
<dbReference type="EMBL" id="BAAAQM010000071">
    <property type="protein sequence ID" value="GAA2001442.1"/>
    <property type="molecule type" value="Genomic_DNA"/>
</dbReference>
<keyword evidence="1" id="KW-0472">Membrane</keyword>
<reference evidence="3 4" key="1">
    <citation type="journal article" date="2019" name="Int. J. Syst. Evol. Microbiol.">
        <title>The Global Catalogue of Microorganisms (GCM) 10K type strain sequencing project: providing services to taxonomists for standard genome sequencing and annotation.</title>
        <authorList>
            <consortium name="The Broad Institute Genomics Platform"/>
            <consortium name="The Broad Institute Genome Sequencing Center for Infectious Disease"/>
            <person name="Wu L."/>
            <person name="Ma J."/>
        </authorList>
    </citation>
    <scope>NUCLEOTIDE SEQUENCE [LARGE SCALE GENOMIC DNA]</scope>
    <source>
        <strain evidence="3 4">JCM 16013</strain>
    </source>
</reference>
<feature type="domain" description="Putative Flp pilus-assembly TadG-like N-terminal" evidence="2">
    <location>
        <begin position="25"/>
        <end position="72"/>
    </location>
</feature>
<keyword evidence="1" id="KW-1133">Transmembrane helix</keyword>
<sequence>MNRRIKALIAAVRARATATGGPEDGVATVFVVVITAALLVMAGLVLDGGRALDGKSRAVEEAQEAARAGAQALDLDAFRTSGHGSLSPGKAMASAQSYLAATGDSGTVSVNGAAVTVTVTRVEHTQILQIVGLSTLTSTASATATAEQGG</sequence>
<evidence type="ECO:0000259" key="2">
    <source>
        <dbReference type="Pfam" id="PF13400"/>
    </source>
</evidence>
<comment type="caution">
    <text evidence="3">The sequence shown here is derived from an EMBL/GenBank/DDBJ whole genome shotgun (WGS) entry which is preliminary data.</text>
</comment>
<dbReference type="InterPro" id="IPR028087">
    <property type="entry name" value="Tad_N"/>
</dbReference>
<keyword evidence="1" id="KW-0812">Transmembrane</keyword>
<organism evidence="3 4">
    <name type="scientific">Catenulispora subtropica</name>
    <dbReference type="NCBI Taxonomy" id="450798"/>
    <lineage>
        <taxon>Bacteria</taxon>
        <taxon>Bacillati</taxon>
        <taxon>Actinomycetota</taxon>
        <taxon>Actinomycetes</taxon>
        <taxon>Catenulisporales</taxon>
        <taxon>Catenulisporaceae</taxon>
        <taxon>Catenulispora</taxon>
    </lineage>
</organism>
<proteinExistence type="predicted"/>
<keyword evidence="4" id="KW-1185">Reference proteome</keyword>